<evidence type="ECO:0000313" key="8">
    <source>
        <dbReference type="Proteomes" id="UP001501803"/>
    </source>
</evidence>
<dbReference type="Pfam" id="PF00149">
    <property type="entry name" value="Metallophos"/>
    <property type="match status" value="1"/>
</dbReference>
<proteinExistence type="predicted"/>
<dbReference type="Gene3D" id="3.60.21.10">
    <property type="match status" value="1"/>
</dbReference>
<dbReference type="SUPFAM" id="SSF56300">
    <property type="entry name" value="Metallo-dependent phosphatases"/>
    <property type="match status" value="1"/>
</dbReference>
<feature type="domain" description="Calcineurin-like phosphoesterase" evidence="5">
    <location>
        <begin position="570"/>
        <end position="766"/>
    </location>
</feature>
<reference evidence="8" key="1">
    <citation type="journal article" date="2019" name="Int. J. Syst. Evol. Microbiol.">
        <title>The Global Catalogue of Microorganisms (GCM) 10K type strain sequencing project: providing services to taxonomists for standard genome sequencing and annotation.</title>
        <authorList>
            <consortium name="The Broad Institute Genomics Platform"/>
            <consortium name="The Broad Institute Genome Sequencing Center for Infectious Disease"/>
            <person name="Wu L."/>
            <person name="Ma J."/>
        </authorList>
    </citation>
    <scope>NUCLEOTIDE SEQUENCE [LARGE SCALE GENOMIC DNA]</scope>
    <source>
        <strain evidence="8">JCM 17021</strain>
    </source>
</reference>
<evidence type="ECO:0000256" key="4">
    <source>
        <dbReference type="SAM" id="SignalP"/>
    </source>
</evidence>
<dbReference type="InterPro" id="IPR004843">
    <property type="entry name" value="Calcineurin-like_PHP"/>
</dbReference>
<evidence type="ECO:0000256" key="1">
    <source>
        <dbReference type="ARBA" id="ARBA00004613"/>
    </source>
</evidence>
<name>A0ABP7KJA5_9MICO</name>
<dbReference type="RefSeq" id="WP_345066413.1">
    <property type="nucleotide sequence ID" value="NZ_BAABCN010000006.1"/>
</dbReference>
<keyword evidence="2" id="KW-0964">Secreted</keyword>
<dbReference type="Proteomes" id="UP001501803">
    <property type="component" value="Unassembled WGS sequence"/>
</dbReference>
<feature type="domain" description="Carbohydrate-binding module family 96" evidence="6">
    <location>
        <begin position="34"/>
        <end position="174"/>
    </location>
</feature>
<dbReference type="InterPro" id="IPR039331">
    <property type="entry name" value="PAPs-like"/>
</dbReference>
<dbReference type="Pfam" id="PF24517">
    <property type="entry name" value="CBM96"/>
    <property type="match status" value="2"/>
</dbReference>
<comment type="subcellular location">
    <subcellularLocation>
        <location evidence="1">Secreted</location>
    </subcellularLocation>
</comment>
<sequence>MRLARTLSAVGVGAMIVVMIGVPPAFAADTQVAVVDVADTYTAASAPSADYGTSGSLGVYGTPAIVTVVRFVIPAAPAGQSLSSAVLRLTTTSLATAGSVNAVTVRQATDSWSETGTVYANRPVVSGAVLGTLPGGTVPSTVYDIGLAALAGTSGSVTLALEGTGADSSWFWSRQVAASLRPVLNLTFTGGIPVDTTAPSVPVGLAATVVGDTVGLDWQASTDDVGVAGYAVHRSASAVFTPDLSNRIATVTGLAYSDVARPVGTWYYRVTASDAAANTSAGSTPAPATVAALPDTTPPSVPTGLVATVTGSTIGLTWQASTDGVGVVSYAVHRSASSGFIPGPSTKVADVAGLTYSDPGRPAGSWFYRVTASDAAGNTSAGSTQAAGTVQVASPPTQVAVVAVADTYTAASAPTVDYGTSGSLAVYGTPAIVTVVRFVIPPAPAGQSLSSAVLRLTTTSLATSGSANAVTVRQATDSWSETGTVYSNRPAVSGAVLGTLAGGTVPSTVYDIGLTAAALAGTSGSVTLALEGTGSDSSWFWSRQVAASLRPVLNLTFTGGIPPDTGTVTVMAVGDIACQSGTPVTSTTCRHGDVASLIAAAAPDRFIALGDLQYQQSTLAQFLAPGAYNDTFGAVRGITLPVLGNHEYLDGTNGYFDYFYGAGVNSGAFGPRPDGYYATSIGSWTFIALNTECTAGGVTGGCGVGSAEYVWLQNQLASSTQCTIVAAHHPRWSTGTSHGSYPQMSALWDLMATNGVDVVLSGHNHVSEIFTPIGASGAGATPTLSATGIRSFTAGDGGANLQALSANSDPLLSAVEARSASAFGPLKLTLGAGSYSWQFLPVSGMTFTNAGTTGSFTGTDSCH</sequence>
<organism evidence="7 8">
    <name type="scientific">Leifsonia kafniensis</name>
    <dbReference type="NCBI Taxonomy" id="475957"/>
    <lineage>
        <taxon>Bacteria</taxon>
        <taxon>Bacillati</taxon>
        <taxon>Actinomycetota</taxon>
        <taxon>Actinomycetes</taxon>
        <taxon>Micrococcales</taxon>
        <taxon>Microbacteriaceae</taxon>
        <taxon>Leifsonia</taxon>
    </lineage>
</organism>
<dbReference type="InterPro" id="IPR036116">
    <property type="entry name" value="FN3_sf"/>
</dbReference>
<comment type="caution">
    <text evidence="7">The sequence shown here is derived from an EMBL/GenBank/DDBJ whole genome shotgun (WGS) entry which is preliminary data.</text>
</comment>
<feature type="domain" description="Carbohydrate-binding module family 96" evidence="6">
    <location>
        <begin position="399"/>
        <end position="555"/>
    </location>
</feature>
<protein>
    <recommendedName>
        <fullName evidence="9">DNRLRE domain-containing protein</fullName>
    </recommendedName>
</protein>
<dbReference type="PANTHER" id="PTHR22953">
    <property type="entry name" value="ACID PHOSPHATASE RELATED"/>
    <property type="match status" value="1"/>
</dbReference>
<accession>A0ABP7KJA5</accession>
<evidence type="ECO:0000256" key="2">
    <source>
        <dbReference type="ARBA" id="ARBA00022525"/>
    </source>
</evidence>
<dbReference type="EMBL" id="BAABCN010000006">
    <property type="protein sequence ID" value="GAA3879780.1"/>
    <property type="molecule type" value="Genomic_DNA"/>
</dbReference>
<evidence type="ECO:0000259" key="5">
    <source>
        <dbReference type="Pfam" id="PF00149"/>
    </source>
</evidence>
<dbReference type="SUPFAM" id="SSF49265">
    <property type="entry name" value="Fibronectin type III"/>
    <property type="match status" value="1"/>
</dbReference>
<dbReference type="InterPro" id="IPR013783">
    <property type="entry name" value="Ig-like_fold"/>
</dbReference>
<feature type="chain" id="PRO_5046969544" description="DNRLRE domain-containing protein" evidence="4">
    <location>
        <begin position="28"/>
        <end position="863"/>
    </location>
</feature>
<evidence type="ECO:0000313" key="7">
    <source>
        <dbReference type="EMBL" id="GAA3879780.1"/>
    </source>
</evidence>
<keyword evidence="8" id="KW-1185">Reference proteome</keyword>
<feature type="signal peptide" evidence="4">
    <location>
        <begin position="1"/>
        <end position="27"/>
    </location>
</feature>
<keyword evidence="3 4" id="KW-0732">Signal</keyword>
<dbReference type="InterPro" id="IPR055372">
    <property type="entry name" value="CBM96"/>
</dbReference>
<dbReference type="NCBIfam" id="NF033679">
    <property type="entry name" value="DNRLRE_dom"/>
    <property type="match status" value="2"/>
</dbReference>
<evidence type="ECO:0000256" key="3">
    <source>
        <dbReference type="ARBA" id="ARBA00022729"/>
    </source>
</evidence>
<dbReference type="InterPro" id="IPR029052">
    <property type="entry name" value="Metallo-depent_PP-like"/>
</dbReference>
<dbReference type="Gene3D" id="2.60.40.10">
    <property type="entry name" value="Immunoglobulins"/>
    <property type="match status" value="2"/>
</dbReference>
<evidence type="ECO:0008006" key="9">
    <source>
        <dbReference type="Google" id="ProtNLM"/>
    </source>
</evidence>
<gene>
    <name evidence="7" type="ORF">GCM10022381_22550</name>
</gene>
<dbReference type="PANTHER" id="PTHR22953:SF153">
    <property type="entry name" value="PURPLE ACID PHOSPHATASE"/>
    <property type="match status" value="1"/>
</dbReference>
<evidence type="ECO:0000259" key="6">
    <source>
        <dbReference type="Pfam" id="PF24517"/>
    </source>
</evidence>